<keyword evidence="3" id="KW-1185">Reference proteome</keyword>
<name>A0A225VLN5_9STRA</name>
<organism evidence="2 3">
    <name type="scientific">Phytophthora megakarya</name>
    <dbReference type="NCBI Taxonomy" id="4795"/>
    <lineage>
        <taxon>Eukaryota</taxon>
        <taxon>Sar</taxon>
        <taxon>Stramenopiles</taxon>
        <taxon>Oomycota</taxon>
        <taxon>Peronosporomycetes</taxon>
        <taxon>Peronosporales</taxon>
        <taxon>Peronosporaceae</taxon>
        <taxon>Phytophthora</taxon>
    </lineage>
</organism>
<proteinExistence type="predicted"/>
<feature type="compositionally biased region" description="Acidic residues" evidence="1">
    <location>
        <begin position="297"/>
        <end position="307"/>
    </location>
</feature>
<evidence type="ECO:0008006" key="4">
    <source>
        <dbReference type="Google" id="ProtNLM"/>
    </source>
</evidence>
<evidence type="ECO:0000313" key="2">
    <source>
        <dbReference type="EMBL" id="OWZ06255.1"/>
    </source>
</evidence>
<feature type="region of interest" description="Disordered" evidence="1">
    <location>
        <begin position="205"/>
        <end position="227"/>
    </location>
</feature>
<reference evidence="3" key="1">
    <citation type="submission" date="2017-03" db="EMBL/GenBank/DDBJ databases">
        <title>Phytopthora megakarya and P. palmivora, two closely related causual agents of cacao black pod achieved similar genome size and gene model numbers by different mechanisms.</title>
        <authorList>
            <person name="Ali S."/>
            <person name="Shao J."/>
            <person name="Larry D.J."/>
            <person name="Kronmiller B."/>
            <person name="Shen D."/>
            <person name="Strem M.D."/>
            <person name="Melnick R.L."/>
            <person name="Guiltinan M.J."/>
            <person name="Tyler B.M."/>
            <person name="Meinhardt L.W."/>
            <person name="Bailey B.A."/>
        </authorList>
    </citation>
    <scope>NUCLEOTIDE SEQUENCE [LARGE SCALE GENOMIC DNA]</scope>
    <source>
        <strain evidence="3">zdho120</strain>
    </source>
</reference>
<feature type="region of interest" description="Disordered" evidence="1">
    <location>
        <begin position="281"/>
        <end position="307"/>
    </location>
</feature>
<dbReference type="Gene3D" id="3.10.10.10">
    <property type="entry name" value="HIV Type 1 Reverse Transcriptase, subunit A, domain 1"/>
    <property type="match status" value="1"/>
</dbReference>
<dbReference type="InterPro" id="IPR043502">
    <property type="entry name" value="DNA/RNA_pol_sf"/>
</dbReference>
<accession>A0A225VLN5</accession>
<gene>
    <name evidence="2" type="ORF">PHMEG_00021515</name>
</gene>
<dbReference type="PANTHER" id="PTHR37984:SF5">
    <property type="entry name" value="PROTEIN NYNRIN-LIKE"/>
    <property type="match status" value="1"/>
</dbReference>
<dbReference type="AlphaFoldDB" id="A0A225VLN5"/>
<evidence type="ECO:0000256" key="1">
    <source>
        <dbReference type="SAM" id="MobiDB-lite"/>
    </source>
</evidence>
<protein>
    <recommendedName>
        <fullName evidence="4">Reverse transcriptase</fullName>
    </recommendedName>
</protein>
<dbReference type="InterPro" id="IPR050951">
    <property type="entry name" value="Retrovirus_Pol_polyprotein"/>
</dbReference>
<dbReference type="OrthoDB" id="128412at2759"/>
<evidence type="ECO:0000313" key="3">
    <source>
        <dbReference type="Proteomes" id="UP000198211"/>
    </source>
</evidence>
<sequence length="529" mass="59746">MVSLGLARRLKPKLKFGKQISVCADQHYCKCRSEKQPWDHVVDVWVANIDGGLDVLLGVNFMFSAGVRLCVKEGLVQLPDEETVLLSGRGLSHVKQGMAHGIRPTYTMYLQPGEYRTIRLPAFRKLLRPSTVWAGRGDDWVTQILYAWKVPAAIKVVNVSDRIATIDWRTEVAQVVENCFFPRAGRYTLIYENTISAKAQARESQRLDDLQKMEPSSAPTPNYPWSTKMMVRPSPGCEEARVIDLQIVPSEVYDDTPEVNERLSTRTPGVTMTMSEVTEISEVEDETTDVPIGDLEKEPDDEDSDEDEFFDSICWNQDDVFSDLPVSVMVYTPVQQVELEYERVMRISAEELDLEPAVYIHEGSETLSQLRELLALLPDIEELSPKCDIDSVDVGESGTSTPEDALRLRVILKYHRAIFLGNGNMVPAPARRVTCDMDVVEANPVAQRLRSVAPHLSFKVYELLEKLLETRLIEHSESPCASPIVVVLKKNGVDIRMCVDYRIVNVFIKLSNYPLPLIDDLLVDFEDVI</sequence>
<dbReference type="EMBL" id="NBNE01004045">
    <property type="protein sequence ID" value="OWZ06255.1"/>
    <property type="molecule type" value="Genomic_DNA"/>
</dbReference>
<dbReference type="PANTHER" id="PTHR37984">
    <property type="entry name" value="PROTEIN CBG26694"/>
    <property type="match status" value="1"/>
</dbReference>
<dbReference type="Proteomes" id="UP000198211">
    <property type="component" value="Unassembled WGS sequence"/>
</dbReference>
<dbReference type="SUPFAM" id="SSF56672">
    <property type="entry name" value="DNA/RNA polymerases"/>
    <property type="match status" value="1"/>
</dbReference>
<comment type="caution">
    <text evidence="2">The sequence shown here is derived from an EMBL/GenBank/DDBJ whole genome shotgun (WGS) entry which is preliminary data.</text>
</comment>